<feature type="compositionally biased region" description="Low complexity" evidence="1">
    <location>
        <begin position="344"/>
        <end position="355"/>
    </location>
</feature>
<dbReference type="RefSeq" id="WP_179767235.1">
    <property type="nucleotide sequence ID" value="NZ_JACCFO010000001.1"/>
</dbReference>
<keyword evidence="2" id="KW-0812">Transmembrane</keyword>
<protein>
    <submittedName>
        <fullName evidence="5">TQXA domain-containing protein</fullName>
    </submittedName>
</protein>
<dbReference type="EMBL" id="JACCFO010000001">
    <property type="protein sequence ID" value="NYI95762.1"/>
    <property type="molecule type" value="Genomic_DNA"/>
</dbReference>
<accession>A0A853BMQ9</accession>
<feature type="signal peptide" evidence="3">
    <location>
        <begin position="1"/>
        <end position="28"/>
    </location>
</feature>
<evidence type="ECO:0000256" key="1">
    <source>
        <dbReference type="SAM" id="MobiDB-lite"/>
    </source>
</evidence>
<evidence type="ECO:0000256" key="3">
    <source>
        <dbReference type="SAM" id="SignalP"/>
    </source>
</evidence>
<dbReference type="AlphaFoldDB" id="A0A853BMQ9"/>
<comment type="caution">
    <text evidence="5">The sequence shown here is derived from an EMBL/GenBank/DDBJ whole genome shotgun (WGS) entry which is preliminary data.</text>
</comment>
<feature type="chain" id="PRO_5032290992" evidence="3">
    <location>
        <begin position="29"/>
        <end position="405"/>
    </location>
</feature>
<feature type="transmembrane region" description="Helical" evidence="2">
    <location>
        <begin position="377"/>
        <end position="399"/>
    </location>
</feature>
<dbReference type="Pfam" id="PF08341">
    <property type="entry name" value="TED"/>
    <property type="match status" value="1"/>
</dbReference>
<dbReference type="InterPro" id="IPR013552">
    <property type="entry name" value="Thioester_dom"/>
</dbReference>
<keyword evidence="3" id="KW-0732">Signal</keyword>
<feature type="domain" description="Thioester" evidence="4">
    <location>
        <begin position="69"/>
        <end position="186"/>
    </location>
</feature>
<name>A0A853BMQ9_9ACTN</name>
<keyword evidence="2" id="KW-1133">Transmembrane helix</keyword>
<evidence type="ECO:0000313" key="6">
    <source>
        <dbReference type="Proteomes" id="UP000575985"/>
    </source>
</evidence>
<evidence type="ECO:0000256" key="2">
    <source>
        <dbReference type="SAM" id="Phobius"/>
    </source>
</evidence>
<evidence type="ECO:0000313" key="5">
    <source>
        <dbReference type="EMBL" id="NYI95762.1"/>
    </source>
</evidence>
<dbReference type="InterPro" id="IPR023849">
    <property type="entry name" value="TQXA_dom"/>
</dbReference>
<organism evidence="5 6">
    <name type="scientific">Streptomonospora nanhaiensis</name>
    <dbReference type="NCBI Taxonomy" id="1323731"/>
    <lineage>
        <taxon>Bacteria</taxon>
        <taxon>Bacillati</taxon>
        <taxon>Actinomycetota</taxon>
        <taxon>Actinomycetes</taxon>
        <taxon>Streptosporangiales</taxon>
        <taxon>Nocardiopsidaceae</taxon>
        <taxon>Streptomonospora</taxon>
    </lineage>
</organism>
<feature type="compositionally biased region" description="Pro residues" evidence="1">
    <location>
        <begin position="325"/>
        <end position="343"/>
    </location>
</feature>
<dbReference type="NCBIfam" id="TIGR03934">
    <property type="entry name" value="TQXA_dom"/>
    <property type="match status" value="1"/>
</dbReference>
<evidence type="ECO:0000259" key="4">
    <source>
        <dbReference type="Pfam" id="PF08341"/>
    </source>
</evidence>
<keyword evidence="6" id="KW-1185">Reference proteome</keyword>
<sequence>MFRTLRRAAAAAAAALAVAVGAGAPAAADDISRVAPDSTPGATVLLAGGEAAETTLYRLAVGEGAEVAAYCADVSTSVRPEAAYVEAAWDDPAAPAGAGDAAGAVGWIAEHSYPHVGLERLRAESGARALTEAQAIAGTQAAIWHFTNGLELGRGGRGNGGANGNGNGGNAGPVVRLYEHLVAGAEETARPAPEPGLRVTPARVESADPAEPIGPLTVHTSALGPVSVWVRGAPEGRLTDADGTEVARLGDGDRFFLRLPETAGAGVATVYAGVSDAVVAPGRLFVGRYGVSTQPLVAAGSAMAGATASVKVDWAPPEPEAPDAPASPAPEADPAPSSAPPSTAPAQAAPSPSDSETPMVVAEDRRPRERLAHTGTWLGTIVIVGLALVAVGATALYLGRRRRDL</sequence>
<proteinExistence type="predicted"/>
<reference evidence="5 6" key="1">
    <citation type="submission" date="2020-07" db="EMBL/GenBank/DDBJ databases">
        <title>Sequencing the genomes of 1000 actinobacteria strains.</title>
        <authorList>
            <person name="Klenk H.-P."/>
        </authorList>
    </citation>
    <scope>NUCLEOTIDE SEQUENCE [LARGE SCALE GENOMIC DNA]</scope>
    <source>
        <strain evidence="5 6">DSM 45927</strain>
    </source>
</reference>
<dbReference type="Proteomes" id="UP000575985">
    <property type="component" value="Unassembled WGS sequence"/>
</dbReference>
<feature type="region of interest" description="Disordered" evidence="1">
    <location>
        <begin position="313"/>
        <end position="364"/>
    </location>
</feature>
<keyword evidence="2" id="KW-0472">Membrane</keyword>
<gene>
    <name evidence="5" type="ORF">HNR12_002039</name>
</gene>